<evidence type="ECO:0000313" key="6">
    <source>
        <dbReference type="EMBL" id="KZT56391.1"/>
    </source>
</evidence>
<feature type="region of interest" description="Disordered" evidence="4">
    <location>
        <begin position="333"/>
        <end position="352"/>
    </location>
</feature>
<dbReference type="Proteomes" id="UP000076842">
    <property type="component" value="Unassembled WGS sequence"/>
</dbReference>
<reference evidence="6 7" key="1">
    <citation type="journal article" date="2016" name="Mol. Biol. Evol.">
        <title>Comparative Genomics of Early-Diverging Mushroom-Forming Fungi Provides Insights into the Origins of Lignocellulose Decay Capabilities.</title>
        <authorList>
            <person name="Nagy L.G."/>
            <person name="Riley R."/>
            <person name="Tritt A."/>
            <person name="Adam C."/>
            <person name="Daum C."/>
            <person name="Floudas D."/>
            <person name="Sun H."/>
            <person name="Yadav J.S."/>
            <person name="Pangilinan J."/>
            <person name="Larsson K.H."/>
            <person name="Matsuura K."/>
            <person name="Barry K."/>
            <person name="Labutti K."/>
            <person name="Kuo R."/>
            <person name="Ohm R.A."/>
            <person name="Bhattacharya S.S."/>
            <person name="Shirouzu T."/>
            <person name="Yoshinaga Y."/>
            <person name="Martin F.M."/>
            <person name="Grigoriev I.V."/>
            <person name="Hibbett D.S."/>
        </authorList>
    </citation>
    <scope>NUCLEOTIDE SEQUENCE [LARGE SCALE GENOMIC DNA]</scope>
    <source>
        <strain evidence="6 7">HHB12733</strain>
    </source>
</reference>
<dbReference type="PROSITE" id="PS51158">
    <property type="entry name" value="ALPHA_KINASE"/>
    <property type="match status" value="1"/>
</dbReference>
<keyword evidence="1" id="KW-0723">Serine/threonine-protein kinase</keyword>
<accession>A0A165F8L5</accession>
<dbReference type="OrthoDB" id="301415at2759"/>
<dbReference type="Gene3D" id="3.20.200.10">
    <property type="entry name" value="MHCK/EF2 kinase"/>
    <property type="match status" value="1"/>
</dbReference>
<evidence type="ECO:0000259" key="5">
    <source>
        <dbReference type="PROSITE" id="PS51158"/>
    </source>
</evidence>
<evidence type="ECO:0000256" key="3">
    <source>
        <dbReference type="ARBA" id="ARBA00022777"/>
    </source>
</evidence>
<evidence type="ECO:0000256" key="1">
    <source>
        <dbReference type="ARBA" id="ARBA00022527"/>
    </source>
</evidence>
<gene>
    <name evidence="6" type="ORF">CALCODRAFT_483971</name>
</gene>
<dbReference type="Pfam" id="PF02816">
    <property type="entry name" value="Alpha_kinase"/>
    <property type="match status" value="1"/>
</dbReference>
<protein>
    <recommendedName>
        <fullName evidence="5">Alpha-type protein kinase domain-containing protein</fullName>
    </recommendedName>
</protein>
<name>A0A165F8L5_9BASI</name>
<dbReference type="AlphaFoldDB" id="A0A165F8L5"/>
<organism evidence="6 7">
    <name type="scientific">Calocera cornea HHB12733</name>
    <dbReference type="NCBI Taxonomy" id="1353952"/>
    <lineage>
        <taxon>Eukaryota</taxon>
        <taxon>Fungi</taxon>
        <taxon>Dikarya</taxon>
        <taxon>Basidiomycota</taxon>
        <taxon>Agaricomycotina</taxon>
        <taxon>Dacrymycetes</taxon>
        <taxon>Dacrymycetales</taxon>
        <taxon>Dacrymycetaceae</taxon>
        <taxon>Calocera</taxon>
    </lineage>
</organism>
<dbReference type="InterPro" id="IPR004166">
    <property type="entry name" value="a-kinase_dom"/>
</dbReference>
<dbReference type="InterPro" id="IPR011009">
    <property type="entry name" value="Kinase-like_dom_sf"/>
</dbReference>
<proteinExistence type="predicted"/>
<keyword evidence="2" id="KW-0808">Transferase</keyword>
<feature type="domain" description="Alpha-type protein kinase" evidence="5">
    <location>
        <begin position="31"/>
        <end position="306"/>
    </location>
</feature>
<evidence type="ECO:0000256" key="2">
    <source>
        <dbReference type="ARBA" id="ARBA00022679"/>
    </source>
</evidence>
<sequence length="352" mass="38614">MSDPKMPAGRYREMGLFLPAPTIGFSSLVKQQFRIEVDWLQYGCMAELRVDERLESMLGQEGTFKSAHPGSMVLYQLPHRVYDDGVLPFGVNVATEVAVKRWRTGDPAKGVRVGKAKEEQELAGELTNLIWGQALLSLAYSLIDDFKASATPNQLAGLLPIPTVRFVKSGLFRVTQAQPSKEKSKPSRQHQTYLIEERIGTAEAPAHFVKYIHNSSPSPRCLLGAEGDISEFLSFTQHAQFQKTNGLVYVSDYQGAAGLLTDPQIMTNPDVEGVLFGGGNAANAFSSFAAQHVCQKYCLALGLTMLPQQPAATESDHLQQSPFIVLQNQPQDHPVQDLDQHSTNKSIVSQGA</sequence>
<dbReference type="InParanoid" id="A0A165F8L5"/>
<evidence type="ECO:0000256" key="4">
    <source>
        <dbReference type="SAM" id="MobiDB-lite"/>
    </source>
</evidence>
<dbReference type="GO" id="GO:0004674">
    <property type="term" value="F:protein serine/threonine kinase activity"/>
    <property type="evidence" value="ECO:0007669"/>
    <property type="project" value="UniProtKB-KW"/>
</dbReference>
<keyword evidence="3" id="KW-0418">Kinase</keyword>
<keyword evidence="7" id="KW-1185">Reference proteome</keyword>
<feature type="compositionally biased region" description="Polar residues" evidence="4">
    <location>
        <begin position="343"/>
        <end position="352"/>
    </location>
</feature>
<evidence type="ECO:0000313" key="7">
    <source>
        <dbReference type="Proteomes" id="UP000076842"/>
    </source>
</evidence>
<dbReference type="GO" id="GO:0005524">
    <property type="term" value="F:ATP binding"/>
    <property type="evidence" value="ECO:0007669"/>
    <property type="project" value="InterPro"/>
</dbReference>
<dbReference type="SUPFAM" id="SSF56112">
    <property type="entry name" value="Protein kinase-like (PK-like)"/>
    <property type="match status" value="1"/>
</dbReference>
<dbReference type="EMBL" id="KV423978">
    <property type="protein sequence ID" value="KZT56391.1"/>
    <property type="molecule type" value="Genomic_DNA"/>
</dbReference>